<evidence type="ECO:0000259" key="1">
    <source>
        <dbReference type="Pfam" id="PF23868"/>
    </source>
</evidence>
<dbReference type="OrthoDB" id="5593063at2759"/>
<organism evidence="2 3">
    <name type="scientific">Lineolata rhizophorae</name>
    <dbReference type="NCBI Taxonomy" id="578093"/>
    <lineage>
        <taxon>Eukaryota</taxon>
        <taxon>Fungi</taxon>
        <taxon>Dikarya</taxon>
        <taxon>Ascomycota</taxon>
        <taxon>Pezizomycotina</taxon>
        <taxon>Dothideomycetes</taxon>
        <taxon>Dothideomycetes incertae sedis</taxon>
        <taxon>Lineolatales</taxon>
        <taxon>Lineolataceae</taxon>
        <taxon>Lineolata</taxon>
    </lineage>
</organism>
<name>A0A6A6NUT8_9PEZI</name>
<protein>
    <recommendedName>
        <fullName evidence="1">Mmc1 C-terminal domain-containing protein</fullName>
    </recommendedName>
</protein>
<dbReference type="Proteomes" id="UP000799766">
    <property type="component" value="Unassembled WGS sequence"/>
</dbReference>
<sequence length="497" mass="54682">MRYGEEPVLGASSAMQYWTPVRSRILRKHNIELVVANVGVDARGRAASSSAKDTVLEPFVLTKGSSMPVNHPVHRAIVLGKGMEGAVAYGRFMDREAEKLLPPGMVKPAVVLSTRPGKASQDGEQLSASSIATVDLDAAEKGLAAFRESVSNATIYEENWLRSGLPALSEWLEQSGTLSPRSGLKPPLEDLITAILRDAEASVEAEEKRLAQMMNTPAIAKEKQQSILSDLAGWAESAHTELRDKLDLAFAGSHWRKLAWWKLFWRADDVAMVCEDVLERRWLVDAEKDVVFIAGRMQEAGFFKPEAYRVAALAFNVDIPGVDKPAPNAVMSAPDDADGRPLLPQTRPWPLQIPLARSHLSASSIPPLQALAQRLVLETLSTSGLTAALSALMYISLAPGVSLLEAGAVGALGLTWSLRRMQRVWEGARERWGEEVREEGRRAIKDAEERVARVVKVEGGPPWDDAAREELRRAREAVERARTVWNEVLEGKEMERE</sequence>
<gene>
    <name evidence="2" type="ORF">BDY21DRAFT_324005</name>
</gene>
<dbReference type="EMBL" id="MU001686">
    <property type="protein sequence ID" value="KAF2455486.1"/>
    <property type="molecule type" value="Genomic_DNA"/>
</dbReference>
<evidence type="ECO:0000313" key="3">
    <source>
        <dbReference type="Proteomes" id="UP000799766"/>
    </source>
</evidence>
<keyword evidence="3" id="KW-1185">Reference proteome</keyword>
<proteinExistence type="predicted"/>
<dbReference type="PANTHER" id="PTHR38644">
    <property type="entry name" value="EXPRESSED PROTEIN"/>
    <property type="match status" value="1"/>
</dbReference>
<dbReference type="Pfam" id="PF23868">
    <property type="entry name" value="Mmc1_C"/>
    <property type="match status" value="1"/>
</dbReference>
<dbReference type="PANTHER" id="PTHR38644:SF1">
    <property type="entry name" value="EXPRESSED PROTEIN"/>
    <property type="match status" value="1"/>
</dbReference>
<accession>A0A6A6NUT8</accession>
<reference evidence="2" key="1">
    <citation type="journal article" date="2020" name="Stud. Mycol.">
        <title>101 Dothideomycetes genomes: a test case for predicting lifestyles and emergence of pathogens.</title>
        <authorList>
            <person name="Haridas S."/>
            <person name="Albert R."/>
            <person name="Binder M."/>
            <person name="Bloem J."/>
            <person name="Labutti K."/>
            <person name="Salamov A."/>
            <person name="Andreopoulos B."/>
            <person name="Baker S."/>
            <person name="Barry K."/>
            <person name="Bills G."/>
            <person name="Bluhm B."/>
            <person name="Cannon C."/>
            <person name="Castanera R."/>
            <person name="Culley D."/>
            <person name="Daum C."/>
            <person name="Ezra D."/>
            <person name="Gonzalez J."/>
            <person name="Henrissat B."/>
            <person name="Kuo A."/>
            <person name="Liang C."/>
            <person name="Lipzen A."/>
            <person name="Lutzoni F."/>
            <person name="Magnuson J."/>
            <person name="Mondo S."/>
            <person name="Nolan M."/>
            <person name="Ohm R."/>
            <person name="Pangilinan J."/>
            <person name="Park H.-J."/>
            <person name="Ramirez L."/>
            <person name="Alfaro M."/>
            <person name="Sun H."/>
            <person name="Tritt A."/>
            <person name="Yoshinaga Y."/>
            <person name="Zwiers L.-H."/>
            <person name="Turgeon B."/>
            <person name="Goodwin S."/>
            <person name="Spatafora J."/>
            <person name="Crous P."/>
            <person name="Grigoriev I."/>
        </authorList>
    </citation>
    <scope>NUCLEOTIDE SEQUENCE</scope>
    <source>
        <strain evidence="2">ATCC 16933</strain>
    </source>
</reference>
<dbReference type="InterPro" id="IPR056196">
    <property type="entry name" value="Mmc1_C"/>
</dbReference>
<evidence type="ECO:0000313" key="2">
    <source>
        <dbReference type="EMBL" id="KAF2455486.1"/>
    </source>
</evidence>
<feature type="domain" description="Mmc1 C-terminal" evidence="1">
    <location>
        <begin position="229"/>
        <end position="441"/>
    </location>
</feature>
<dbReference type="AlphaFoldDB" id="A0A6A6NUT8"/>